<dbReference type="EMBL" id="LAZR01039817">
    <property type="protein sequence ID" value="KKL16049.1"/>
    <property type="molecule type" value="Genomic_DNA"/>
</dbReference>
<organism evidence="1">
    <name type="scientific">marine sediment metagenome</name>
    <dbReference type="NCBI Taxonomy" id="412755"/>
    <lineage>
        <taxon>unclassified sequences</taxon>
        <taxon>metagenomes</taxon>
        <taxon>ecological metagenomes</taxon>
    </lineage>
</organism>
<accession>A0A0F9B275</accession>
<evidence type="ECO:0000313" key="1">
    <source>
        <dbReference type="EMBL" id="KKL16049.1"/>
    </source>
</evidence>
<sequence>MTIYRKCRLCLKRDGCSIKADIGKAVSGLGITSILHKCASYEPPFKPGDPVLVTTICDWNGDDWEPEGIPTAVFPGHYLDQYGAKAHVYIKPGTEDVGGNQFPFVPKSNGYCTLSFSRVAPNPNGETIKLCHGIPDFECDCFGLTQ</sequence>
<dbReference type="AlphaFoldDB" id="A0A0F9B275"/>
<gene>
    <name evidence="1" type="ORF">LCGC14_2499470</name>
</gene>
<comment type="caution">
    <text evidence="1">The sequence shown here is derived from an EMBL/GenBank/DDBJ whole genome shotgun (WGS) entry which is preliminary data.</text>
</comment>
<protein>
    <submittedName>
        <fullName evidence="1">Uncharacterized protein</fullName>
    </submittedName>
</protein>
<name>A0A0F9B275_9ZZZZ</name>
<proteinExistence type="predicted"/>
<reference evidence="1" key="1">
    <citation type="journal article" date="2015" name="Nature">
        <title>Complex archaea that bridge the gap between prokaryotes and eukaryotes.</title>
        <authorList>
            <person name="Spang A."/>
            <person name="Saw J.H."/>
            <person name="Jorgensen S.L."/>
            <person name="Zaremba-Niedzwiedzka K."/>
            <person name="Martijn J."/>
            <person name="Lind A.E."/>
            <person name="van Eijk R."/>
            <person name="Schleper C."/>
            <person name="Guy L."/>
            <person name="Ettema T.J."/>
        </authorList>
    </citation>
    <scope>NUCLEOTIDE SEQUENCE</scope>
</reference>